<dbReference type="InterPro" id="IPR029044">
    <property type="entry name" value="Nucleotide-diphossugar_trans"/>
</dbReference>
<evidence type="ECO:0000313" key="2">
    <source>
        <dbReference type="EMBL" id="RZQ65603.1"/>
    </source>
</evidence>
<dbReference type="Gene3D" id="3.90.550.10">
    <property type="entry name" value="Spore Coat Polysaccharide Biosynthesis Protein SpsA, Chain A"/>
    <property type="match status" value="1"/>
</dbReference>
<dbReference type="OrthoDB" id="9806525at2"/>
<feature type="domain" description="Glycosyltransferase 2-like" evidence="1">
    <location>
        <begin position="77"/>
        <end position="199"/>
    </location>
</feature>
<dbReference type="Proteomes" id="UP000292003">
    <property type="component" value="Unassembled WGS sequence"/>
</dbReference>
<sequence>MRARVLEPRFPTLAADSCQVNTAGIRGITYVISKGQMPHSAPDNSSVDSLGPWISQLFTPTLDLNVNSEHRNDCTVSIVILSRNEERCISRCLDSIIGHQFDYVLVVDTGSTDNTIQIVEGYKDGGVELIETPWQDSFSNVRNLALEALTSKWVVFVDADEWVSEKSGPYLKKCLSSIDRIEDVNQLVFAPRIHDVDNHITTTDVPRIFRADASIRFKGPVHEYPYNTTDGSPLGVVGLNIDFLHDGYNQSVVQDKAKRERNLRLLSDARRIEPTNPRWLYYTIRDSLPTLDGPSIGKLCGALFELLDTRESNGDWRTVHEYYALALVQTCQRLANLELWFAVLDHCDKLEQLAGGRHPDAHYFRSVFALLDGSADEHDLLDTIRVRQDEQLVASSSLSRAGGHLDALIAELLSELRGRTEGARYRELCSPWTDALFDRSVLRRDNDHELPPASLDPAG</sequence>
<comment type="caution">
    <text evidence="2">The sequence shown here is derived from an EMBL/GenBank/DDBJ whole genome shotgun (WGS) entry which is preliminary data.</text>
</comment>
<dbReference type="AlphaFoldDB" id="A0A4Q7JFF5"/>
<organism evidence="2 3">
    <name type="scientific">Amycolatopsis suaedae</name>
    <dbReference type="NCBI Taxonomy" id="2510978"/>
    <lineage>
        <taxon>Bacteria</taxon>
        <taxon>Bacillati</taxon>
        <taxon>Actinomycetota</taxon>
        <taxon>Actinomycetes</taxon>
        <taxon>Pseudonocardiales</taxon>
        <taxon>Pseudonocardiaceae</taxon>
        <taxon>Amycolatopsis</taxon>
    </lineage>
</organism>
<keyword evidence="2" id="KW-0808">Transferase</keyword>
<reference evidence="2 3" key="1">
    <citation type="submission" date="2019-02" db="EMBL/GenBank/DDBJ databases">
        <title>Draft genome sequence of Amycolatopsis sp. 8-3EHSu isolated from roots of Suaeda maritima.</title>
        <authorList>
            <person name="Duangmal K."/>
            <person name="Chantavorakit T."/>
        </authorList>
    </citation>
    <scope>NUCLEOTIDE SEQUENCE [LARGE SCALE GENOMIC DNA]</scope>
    <source>
        <strain evidence="2 3">8-3EHSu</strain>
    </source>
</reference>
<gene>
    <name evidence="2" type="ORF">EWH70_00445</name>
</gene>
<keyword evidence="3" id="KW-1185">Reference proteome</keyword>
<dbReference type="RefSeq" id="WP_130473175.1">
    <property type="nucleotide sequence ID" value="NZ_SFCC01000001.1"/>
</dbReference>
<dbReference type="GO" id="GO:0016740">
    <property type="term" value="F:transferase activity"/>
    <property type="evidence" value="ECO:0007669"/>
    <property type="project" value="UniProtKB-KW"/>
</dbReference>
<proteinExistence type="predicted"/>
<dbReference type="InterPro" id="IPR001173">
    <property type="entry name" value="Glyco_trans_2-like"/>
</dbReference>
<accession>A0A4Q7JFF5</accession>
<dbReference type="EMBL" id="SFCC01000001">
    <property type="protein sequence ID" value="RZQ65603.1"/>
    <property type="molecule type" value="Genomic_DNA"/>
</dbReference>
<dbReference type="Pfam" id="PF00535">
    <property type="entry name" value="Glycos_transf_2"/>
    <property type="match status" value="1"/>
</dbReference>
<evidence type="ECO:0000259" key="1">
    <source>
        <dbReference type="Pfam" id="PF00535"/>
    </source>
</evidence>
<dbReference type="PANTHER" id="PTHR43630">
    <property type="entry name" value="POLY-BETA-1,6-N-ACETYL-D-GLUCOSAMINE SYNTHASE"/>
    <property type="match status" value="1"/>
</dbReference>
<evidence type="ECO:0000313" key="3">
    <source>
        <dbReference type="Proteomes" id="UP000292003"/>
    </source>
</evidence>
<protein>
    <submittedName>
        <fullName evidence="2">Glycosyltransferase</fullName>
    </submittedName>
</protein>
<dbReference type="SUPFAM" id="SSF53448">
    <property type="entry name" value="Nucleotide-diphospho-sugar transferases"/>
    <property type="match status" value="1"/>
</dbReference>
<dbReference type="CDD" id="cd02511">
    <property type="entry name" value="Beta4Glucosyltransferase"/>
    <property type="match status" value="1"/>
</dbReference>
<name>A0A4Q7JFF5_9PSEU</name>
<dbReference type="PANTHER" id="PTHR43630:SF2">
    <property type="entry name" value="GLYCOSYLTRANSFERASE"/>
    <property type="match status" value="1"/>
</dbReference>